<proteinExistence type="predicted"/>
<dbReference type="Proteomes" id="UP000501237">
    <property type="component" value="Chromosome"/>
</dbReference>
<reference evidence="1 2" key="1">
    <citation type="journal article" date="2020" name="Microbiol. Resour. Announc.">
        <title>Complete genome sequence of Pseudomonas otitidis strain MrB4, isolated from Lake Biwa in Japan.</title>
        <authorList>
            <person name="Miyazaki K."/>
            <person name="Hase E."/>
            <person name="Maruya T."/>
        </authorList>
    </citation>
    <scope>NUCLEOTIDE SEQUENCE [LARGE SCALE GENOMIC DNA]</scope>
    <source>
        <strain evidence="1 2">MrB4</strain>
    </source>
</reference>
<organism evidence="1 2">
    <name type="scientific">Metapseudomonas otitidis</name>
    <dbReference type="NCBI Taxonomy" id="319939"/>
    <lineage>
        <taxon>Bacteria</taxon>
        <taxon>Pseudomonadati</taxon>
        <taxon>Pseudomonadota</taxon>
        <taxon>Gammaproteobacteria</taxon>
        <taxon>Pseudomonadales</taxon>
        <taxon>Pseudomonadaceae</taxon>
        <taxon>Metapseudomonas</taxon>
    </lineage>
</organism>
<name>A0A679GA46_9GAMM</name>
<dbReference type="EMBL" id="AP022642">
    <property type="protein sequence ID" value="BCA27045.1"/>
    <property type="molecule type" value="Genomic_DNA"/>
</dbReference>
<gene>
    <name evidence="1" type="ORF">PtoMrB4_10220</name>
</gene>
<protein>
    <submittedName>
        <fullName evidence="1">Uncharacterized protein</fullName>
    </submittedName>
</protein>
<dbReference type="KEGG" id="poj:PtoMrB4_10220"/>
<dbReference type="RefSeq" id="WP_160158605.1">
    <property type="nucleotide sequence ID" value="NZ_AP022642.1"/>
</dbReference>
<evidence type="ECO:0000313" key="2">
    <source>
        <dbReference type="Proteomes" id="UP000501237"/>
    </source>
</evidence>
<sequence length="52" mass="5660">MGILIGPPEAAIVRVATMASHPAQKQNQIEAEIRYQMTQAAPGVAWEQMVLI</sequence>
<evidence type="ECO:0000313" key="1">
    <source>
        <dbReference type="EMBL" id="BCA27045.1"/>
    </source>
</evidence>
<dbReference type="AlphaFoldDB" id="A0A679GA46"/>
<accession>A0A679GA46</accession>
<dbReference type="GeneID" id="57396234"/>